<dbReference type="InterPro" id="IPR019133">
    <property type="entry name" value="MIC60"/>
</dbReference>
<comment type="subcellular location">
    <subcellularLocation>
        <location evidence="1">Mitochondrion inner membrane</location>
    </subcellularLocation>
</comment>
<dbReference type="PANTHER" id="PTHR15415">
    <property type="entry name" value="MITOFILIN"/>
    <property type="match status" value="1"/>
</dbReference>
<evidence type="ECO:0000313" key="9">
    <source>
        <dbReference type="Proteomes" id="UP001439008"/>
    </source>
</evidence>
<evidence type="ECO:0000256" key="4">
    <source>
        <dbReference type="ARBA" id="ARBA00022792"/>
    </source>
</evidence>
<keyword evidence="4" id="KW-0999">Mitochondrion inner membrane</keyword>
<evidence type="ECO:0000256" key="5">
    <source>
        <dbReference type="ARBA" id="ARBA00022989"/>
    </source>
</evidence>
<keyword evidence="6" id="KW-0496">Mitochondrion</keyword>
<evidence type="ECO:0000256" key="6">
    <source>
        <dbReference type="ARBA" id="ARBA00023128"/>
    </source>
</evidence>
<reference evidence="8 9" key="1">
    <citation type="journal article" date="2024" name="BMC Biol.">
        <title>Comparative genomics of Ascetosporea gives new insight into the evolutionary basis for animal parasitism in Rhizaria.</title>
        <authorList>
            <person name="Hiltunen Thoren M."/>
            <person name="Onut-Brannstrom I."/>
            <person name="Alfjorden A."/>
            <person name="Peckova H."/>
            <person name="Swords F."/>
            <person name="Hooper C."/>
            <person name="Holzer A.S."/>
            <person name="Bass D."/>
            <person name="Burki F."/>
        </authorList>
    </citation>
    <scope>NUCLEOTIDE SEQUENCE [LARGE SCALE GENOMIC DNA]</scope>
    <source>
        <strain evidence="8">20-A016</strain>
    </source>
</reference>
<dbReference type="EMBL" id="JBDODL010002010">
    <property type="protein sequence ID" value="MES1921971.1"/>
    <property type="molecule type" value="Genomic_DNA"/>
</dbReference>
<evidence type="ECO:0000256" key="3">
    <source>
        <dbReference type="ARBA" id="ARBA00022692"/>
    </source>
</evidence>
<dbReference type="Proteomes" id="UP001439008">
    <property type="component" value="Unassembled WGS sequence"/>
</dbReference>
<evidence type="ECO:0000256" key="7">
    <source>
        <dbReference type="ARBA" id="ARBA00023136"/>
    </source>
</evidence>
<dbReference type="Pfam" id="PF09731">
    <property type="entry name" value="Mitofilin"/>
    <property type="match status" value="1"/>
</dbReference>
<proteinExistence type="inferred from homology"/>
<keyword evidence="9" id="KW-1185">Reference proteome</keyword>
<evidence type="ECO:0000256" key="2">
    <source>
        <dbReference type="ARBA" id="ARBA00010877"/>
    </source>
</evidence>
<name>A0ABV2AR85_9EUKA</name>
<gene>
    <name evidence="8" type="ORF">MHBO_003498</name>
</gene>
<comment type="caution">
    <text evidence="8">The sequence shown here is derived from an EMBL/GenBank/DDBJ whole genome shotgun (WGS) entry which is preliminary data.</text>
</comment>
<evidence type="ECO:0000256" key="1">
    <source>
        <dbReference type="ARBA" id="ARBA00004273"/>
    </source>
</evidence>
<dbReference type="PANTHER" id="PTHR15415:SF7">
    <property type="entry name" value="MICOS COMPLEX SUBUNIT MIC60"/>
    <property type="match status" value="1"/>
</dbReference>
<keyword evidence="5" id="KW-1133">Transmembrane helix</keyword>
<accession>A0ABV2AR85</accession>
<evidence type="ECO:0000313" key="8">
    <source>
        <dbReference type="EMBL" id="MES1921971.1"/>
    </source>
</evidence>
<sequence>MSKQSLKNWFLFDVEKSMRQAILAKNSNNPFRHVLAYIISRLSKNESAYVEGNGPAKTLSRTCYFVRKNDFARAVEEMDTLTGFQKTVCGDWENEAKRYLELKQLLDVTKTFVRMNDI</sequence>
<comment type="similarity">
    <text evidence="2">Belongs to the MICOS complex subunit Mic60 family.</text>
</comment>
<keyword evidence="3" id="KW-0812">Transmembrane</keyword>
<protein>
    <submittedName>
        <fullName evidence="8">Uncharacterized protein</fullName>
    </submittedName>
</protein>
<keyword evidence="7" id="KW-0472">Membrane</keyword>
<organism evidence="8 9">
    <name type="scientific">Bonamia ostreae</name>
    <dbReference type="NCBI Taxonomy" id="126728"/>
    <lineage>
        <taxon>Eukaryota</taxon>
        <taxon>Sar</taxon>
        <taxon>Rhizaria</taxon>
        <taxon>Endomyxa</taxon>
        <taxon>Ascetosporea</taxon>
        <taxon>Haplosporida</taxon>
        <taxon>Bonamia</taxon>
    </lineage>
</organism>